<gene>
    <name evidence="2" type="ORF">AD0028_1003</name>
    <name evidence="1" type="ORF">BBK15_06020</name>
</gene>
<proteinExistence type="predicted"/>
<reference evidence="2 4" key="1">
    <citation type="journal article" date="2016" name="Sci. Rep.">
        <title>Evaluation of genetic diversity among strains of the human gut commensal Bifidobacterium adolescentis.</title>
        <authorList>
            <person name="Duranti S."/>
            <person name="Milani C."/>
            <person name="Lugli G.A."/>
            <person name="Mancabelli L."/>
            <person name="Turroni F."/>
            <person name="Ferrario C."/>
            <person name="Mangifesta M."/>
            <person name="Viappiani A."/>
            <person name="Sanchez B."/>
            <person name="Margolles A."/>
            <person name="van Sinderen D."/>
            <person name="Ventura M."/>
        </authorList>
    </citation>
    <scope>NUCLEOTIDE SEQUENCE [LARGE SCALE GENOMIC DNA]</scope>
    <source>
        <strain evidence="2 4">AD2-8</strain>
    </source>
</reference>
<name>A0A1E7Y085_BIFAD</name>
<comment type="caution">
    <text evidence="1">The sequence shown here is derived from an EMBL/GenBank/DDBJ whole genome shotgun (WGS) entry which is preliminary data.</text>
</comment>
<dbReference type="Proteomes" id="UP000175684">
    <property type="component" value="Unassembled WGS sequence"/>
</dbReference>
<accession>A0A1E7Y085</accession>
<dbReference type="OrthoDB" id="9810191at2"/>
<protein>
    <submittedName>
        <fullName evidence="1">Uncharacterized protein</fullName>
    </submittedName>
</protein>
<dbReference type="AlphaFoldDB" id="A0A1E7Y085"/>
<evidence type="ECO:0000313" key="4">
    <source>
        <dbReference type="Proteomes" id="UP000193664"/>
    </source>
</evidence>
<evidence type="ECO:0000313" key="3">
    <source>
        <dbReference type="Proteomes" id="UP000175684"/>
    </source>
</evidence>
<dbReference type="EMBL" id="LNKF01000002">
    <property type="protein sequence ID" value="OSG95763.1"/>
    <property type="molecule type" value="Genomic_DNA"/>
</dbReference>
<dbReference type="Proteomes" id="UP000193664">
    <property type="component" value="Unassembled WGS sequence"/>
</dbReference>
<dbReference type="EMBL" id="MAXD01000003">
    <property type="protein sequence ID" value="OFA35019.1"/>
    <property type="molecule type" value="Genomic_DNA"/>
</dbReference>
<dbReference type="RefSeq" id="WP_070122574.1">
    <property type="nucleotide sequence ID" value="NZ_LNKF01000002.1"/>
</dbReference>
<sequence length="165" mass="18230">MSDDEKPFVITLGECPFCGGSVEAEIGVTVHGDSPNCYYWYATHPHCPNHCPIGMLNATDPVRRYPDRLTEGTAQALYAAEWKRDCDLVRAPRTCPRCGGAVEFKENGAGWVMLGCPGCDEWVRHGDTFADLAREWDGKAKGIEARLRKDAKGRELAAMLNESHS</sequence>
<reference evidence="1 3" key="2">
    <citation type="submission" date="2016-07" db="EMBL/GenBank/DDBJ databases">
        <title>Draft Genome Sequence of Bifidobacterium adolescentis strain Km 4.</title>
        <authorList>
            <person name="Danilenko V.N."/>
        </authorList>
    </citation>
    <scope>NUCLEOTIDE SEQUENCE [LARGE SCALE GENOMIC DNA]</scope>
    <source>
        <strain evidence="1 3">Km 4</strain>
    </source>
</reference>
<evidence type="ECO:0000313" key="2">
    <source>
        <dbReference type="EMBL" id="OSG95763.1"/>
    </source>
</evidence>
<evidence type="ECO:0000313" key="1">
    <source>
        <dbReference type="EMBL" id="OFA35019.1"/>
    </source>
</evidence>
<organism evidence="1 3">
    <name type="scientific">Bifidobacterium adolescentis</name>
    <dbReference type="NCBI Taxonomy" id="1680"/>
    <lineage>
        <taxon>Bacteria</taxon>
        <taxon>Bacillati</taxon>
        <taxon>Actinomycetota</taxon>
        <taxon>Actinomycetes</taxon>
        <taxon>Bifidobacteriales</taxon>
        <taxon>Bifidobacteriaceae</taxon>
        <taxon>Bifidobacterium</taxon>
    </lineage>
</organism>